<dbReference type="AlphaFoldDB" id="A0A9D1ADI4"/>
<reference evidence="2" key="1">
    <citation type="submission" date="2020-10" db="EMBL/GenBank/DDBJ databases">
        <authorList>
            <person name="Gilroy R."/>
        </authorList>
    </citation>
    <scope>NUCLEOTIDE SEQUENCE</scope>
    <source>
        <strain evidence="2">ChiSjej4B22-8148</strain>
    </source>
</reference>
<keyword evidence="1" id="KW-0472">Membrane</keyword>
<dbReference type="Proteomes" id="UP000886757">
    <property type="component" value="Unassembled WGS sequence"/>
</dbReference>
<gene>
    <name evidence="2" type="ORF">IAB31_10645</name>
</gene>
<evidence type="ECO:0000313" key="3">
    <source>
        <dbReference type="Proteomes" id="UP000886757"/>
    </source>
</evidence>
<accession>A0A9D1ADI4</accession>
<name>A0A9D1ADI4_9FIRM</name>
<protein>
    <submittedName>
        <fullName evidence="2">Uncharacterized protein</fullName>
    </submittedName>
</protein>
<sequence>MKRSGSRRPSLFLIELIIVLFFFMLVCAVCLRLFALADLTSRESKDLSISQNLAQSFAEALKGSDGSPQEMIRLLPELSYIGQQYRSWYDSSWQPCSSEDAVYSLDAPVEISGSLKTAALTIRDLRREKDLFQLELTFYHQTGKEDKPL</sequence>
<comment type="caution">
    <text evidence="2">The sequence shown here is derived from an EMBL/GenBank/DDBJ whole genome shotgun (WGS) entry which is preliminary data.</text>
</comment>
<feature type="transmembrane region" description="Helical" evidence="1">
    <location>
        <begin position="12"/>
        <end position="35"/>
    </location>
</feature>
<evidence type="ECO:0000313" key="2">
    <source>
        <dbReference type="EMBL" id="HIR14365.1"/>
    </source>
</evidence>
<keyword evidence="1" id="KW-0812">Transmembrane</keyword>
<reference evidence="2" key="2">
    <citation type="journal article" date="2021" name="PeerJ">
        <title>Extensive microbial diversity within the chicken gut microbiome revealed by metagenomics and culture.</title>
        <authorList>
            <person name="Gilroy R."/>
            <person name="Ravi A."/>
            <person name="Getino M."/>
            <person name="Pursley I."/>
            <person name="Horton D.L."/>
            <person name="Alikhan N.F."/>
            <person name="Baker D."/>
            <person name="Gharbi K."/>
            <person name="Hall N."/>
            <person name="Watson M."/>
            <person name="Adriaenssens E.M."/>
            <person name="Foster-Nyarko E."/>
            <person name="Jarju S."/>
            <person name="Secka A."/>
            <person name="Antonio M."/>
            <person name="Oren A."/>
            <person name="Chaudhuri R.R."/>
            <person name="La Ragione R."/>
            <person name="Hildebrand F."/>
            <person name="Pallen M.J."/>
        </authorList>
    </citation>
    <scope>NUCLEOTIDE SEQUENCE</scope>
    <source>
        <strain evidence="2">ChiSjej4B22-8148</strain>
    </source>
</reference>
<organism evidence="2 3">
    <name type="scientific">Candidatus Choladousia intestinavium</name>
    <dbReference type="NCBI Taxonomy" id="2840727"/>
    <lineage>
        <taxon>Bacteria</taxon>
        <taxon>Bacillati</taxon>
        <taxon>Bacillota</taxon>
        <taxon>Clostridia</taxon>
        <taxon>Lachnospirales</taxon>
        <taxon>Lachnospiraceae</taxon>
        <taxon>Lachnospiraceae incertae sedis</taxon>
        <taxon>Candidatus Choladousia</taxon>
    </lineage>
</organism>
<keyword evidence="1" id="KW-1133">Transmembrane helix</keyword>
<dbReference type="EMBL" id="DVGK01000118">
    <property type="protein sequence ID" value="HIR14365.1"/>
    <property type="molecule type" value="Genomic_DNA"/>
</dbReference>
<evidence type="ECO:0000256" key="1">
    <source>
        <dbReference type="SAM" id="Phobius"/>
    </source>
</evidence>
<proteinExistence type="predicted"/>